<evidence type="ECO:0000256" key="1">
    <source>
        <dbReference type="SAM" id="MobiDB-lite"/>
    </source>
</evidence>
<organism evidence="2 3">
    <name type="scientific">Mytilus galloprovincialis</name>
    <name type="common">Mediterranean mussel</name>
    <dbReference type="NCBI Taxonomy" id="29158"/>
    <lineage>
        <taxon>Eukaryota</taxon>
        <taxon>Metazoa</taxon>
        <taxon>Spiralia</taxon>
        <taxon>Lophotrochozoa</taxon>
        <taxon>Mollusca</taxon>
        <taxon>Bivalvia</taxon>
        <taxon>Autobranchia</taxon>
        <taxon>Pteriomorphia</taxon>
        <taxon>Mytilida</taxon>
        <taxon>Mytiloidea</taxon>
        <taxon>Mytilidae</taxon>
        <taxon>Mytilinae</taxon>
        <taxon>Mytilus</taxon>
    </lineage>
</organism>
<name>A0A8B6BM42_MYTGA</name>
<dbReference type="Proteomes" id="UP000596742">
    <property type="component" value="Unassembled WGS sequence"/>
</dbReference>
<evidence type="ECO:0000313" key="3">
    <source>
        <dbReference type="Proteomes" id="UP000596742"/>
    </source>
</evidence>
<dbReference type="EMBL" id="UYJE01000339">
    <property type="protein sequence ID" value="VDH92335.1"/>
    <property type="molecule type" value="Genomic_DNA"/>
</dbReference>
<accession>A0A8B6BM42</accession>
<dbReference type="AlphaFoldDB" id="A0A8B6BM42"/>
<evidence type="ECO:0000313" key="2">
    <source>
        <dbReference type="EMBL" id="VDH92335.1"/>
    </source>
</evidence>
<reference evidence="2" key="1">
    <citation type="submission" date="2018-11" db="EMBL/GenBank/DDBJ databases">
        <authorList>
            <person name="Alioto T."/>
            <person name="Alioto T."/>
        </authorList>
    </citation>
    <scope>NUCLEOTIDE SEQUENCE</scope>
</reference>
<dbReference type="OrthoDB" id="6197675at2759"/>
<feature type="region of interest" description="Disordered" evidence="1">
    <location>
        <begin position="191"/>
        <end position="236"/>
    </location>
</feature>
<gene>
    <name evidence="2" type="ORF">MGAL_10B090853</name>
</gene>
<feature type="compositionally biased region" description="Basic residues" evidence="1">
    <location>
        <begin position="205"/>
        <end position="217"/>
    </location>
</feature>
<feature type="compositionally biased region" description="Basic and acidic residues" evidence="1">
    <location>
        <begin position="218"/>
        <end position="232"/>
    </location>
</feature>
<feature type="compositionally biased region" description="Polar residues" evidence="1">
    <location>
        <begin position="193"/>
        <end position="203"/>
    </location>
</feature>
<protein>
    <submittedName>
        <fullName evidence="2">Uncharacterized protein</fullName>
    </submittedName>
</protein>
<proteinExistence type="predicted"/>
<comment type="caution">
    <text evidence="2">The sequence shown here is derived from an EMBL/GenBank/DDBJ whole genome shotgun (WGS) entry which is preliminary data.</text>
</comment>
<sequence length="308" mass="35046">MWSSQFDSDLDDCEKICHKSRLNGGNEELYITVPLHYSINKHLRLFFDAREAMLHWYLYNQYAIVAPSLCIHEEPNFRTEKSDNCICHHWIRHASLACSSGSSLSSLNSSKIRKQPLFFEKKKENITEALSVLSGNNLGNNPDLFSNSKDISGEPAGDNQETSISEPAEDIDQPNNHVMDFEEVVEYEVDDPNPTTASFSCQVNKRPKKRSRMPPKRKPSERQAKRQKRDQTQEDAMTAAISAAVTAKVLEMAYCLNPVRKDPTLLRWMSSNRKKQQVNPHTVCHTTHKLLAFQAKTCLILAPAILKT</sequence>
<keyword evidence="3" id="KW-1185">Reference proteome</keyword>
<feature type="region of interest" description="Disordered" evidence="1">
    <location>
        <begin position="141"/>
        <end position="175"/>
    </location>
</feature>